<evidence type="ECO:0000313" key="2">
    <source>
        <dbReference type="EMBL" id="VEL37292.1"/>
    </source>
</evidence>
<accession>A0A448XIB6</accession>
<dbReference type="AlphaFoldDB" id="A0A448XIB6"/>
<feature type="chain" id="PRO_5019071310" evidence="1">
    <location>
        <begin position="25"/>
        <end position="185"/>
    </location>
</feature>
<evidence type="ECO:0000256" key="1">
    <source>
        <dbReference type="SAM" id="SignalP"/>
    </source>
</evidence>
<reference evidence="2" key="1">
    <citation type="submission" date="2018-11" db="EMBL/GenBank/DDBJ databases">
        <authorList>
            <consortium name="Pathogen Informatics"/>
        </authorList>
    </citation>
    <scope>NUCLEOTIDE SEQUENCE</scope>
</reference>
<feature type="signal peptide" evidence="1">
    <location>
        <begin position="1"/>
        <end position="24"/>
    </location>
</feature>
<name>A0A448XIB6_9PLAT</name>
<evidence type="ECO:0000313" key="3">
    <source>
        <dbReference type="Proteomes" id="UP000784294"/>
    </source>
</evidence>
<sequence length="185" mass="20659">MLPHPRTELLICFFVCLRLGFVIASPTISLYATFATDNIGMKIGLKATLCSFYTRRLAHECANIDSLSWEAALLTETRCGDVVCDAALSRPDNAIPERRMFYRPAKLLGKAASQLIRYWQASPYKPFSPRLLRVTLSHAFPPVSDRIDPPPHFTCMKAGLADLYLCLPVRSPGHPPHSLPLHQPT</sequence>
<protein>
    <submittedName>
        <fullName evidence="2">Uncharacterized protein</fullName>
    </submittedName>
</protein>
<organism evidence="2 3">
    <name type="scientific">Protopolystoma xenopodis</name>
    <dbReference type="NCBI Taxonomy" id="117903"/>
    <lineage>
        <taxon>Eukaryota</taxon>
        <taxon>Metazoa</taxon>
        <taxon>Spiralia</taxon>
        <taxon>Lophotrochozoa</taxon>
        <taxon>Platyhelminthes</taxon>
        <taxon>Monogenea</taxon>
        <taxon>Polyopisthocotylea</taxon>
        <taxon>Polystomatidea</taxon>
        <taxon>Polystomatidae</taxon>
        <taxon>Protopolystoma</taxon>
    </lineage>
</organism>
<dbReference type="EMBL" id="CAAALY010254551">
    <property type="protein sequence ID" value="VEL37292.1"/>
    <property type="molecule type" value="Genomic_DNA"/>
</dbReference>
<keyword evidence="3" id="KW-1185">Reference proteome</keyword>
<dbReference type="Proteomes" id="UP000784294">
    <property type="component" value="Unassembled WGS sequence"/>
</dbReference>
<gene>
    <name evidence="2" type="ORF">PXEA_LOCUS30732</name>
</gene>
<comment type="caution">
    <text evidence="2">The sequence shown here is derived from an EMBL/GenBank/DDBJ whole genome shotgun (WGS) entry which is preliminary data.</text>
</comment>
<keyword evidence="1" id="KW-0732">Signal</keyword>
<proteinExistence type="predicted"/>